<evidence type="ECO:0000313" key="2">
    <source>
        <dbReference type="EMBL" id="CUO56692.1"/>
    </source>
</evidence>
<reference evidence="2 3" key="1">
    <citation type="submission" date="2015-09" db="EMBL/GenBank/DDBJ databases">
        <authorList>
            <consortium name="Pathogen Informatics"/>
        </authorList>
    </citation>
    <scope>NUCLEOTIDE SEQUENCE [LARGE SCALE GENOMIC DNA]</scope>
    <source>
        <strain evidence="2 3">2789STDY5834855</strain>
    </source>
</reference>
<dbReference type="OrthoDB" id="1768896at2"/>
<comment type="similarity">
    <text evidence="1">Belongs to the WXG100 family.</text>
</comment>
<dbReference type="NCBIfam" id="TIGR03930">
    <property type="entry name" value="WXG100_ESAT6"/>
    <property type="match status" value="1"/>
</dbReference>
<dbReference type="InterPro" id="IPR036689">
    <property type="entry name" value="ESAT-6-like_sf"/>
</dbReference>
<dbReference type="EMBL" id="CYZV01000031">
    <property type="protein sequence ID" value="CUO56692.1"/>
    <property type="molecule type" value="Genomic_DNA"/>
</dbReference>
<dbReference type="InterPro" id="IPR010310">
    <property type="entry name" value="T7SS_ESAT-6-like"/>
</dbReference>
<dbReference type="SUPFAM" id="SSF140453">
    <property type="entry name" value="EsxAB dimer-like"/>
    <property type="match status" value="1"/>
</dbReference>
<accession>A0A174G2C7</accession>
<dbReference type="AlphaFoldDB" id="A0A174G2C7"/>
<dbReference type="RefSeq" id="WP_055277390.1">
    <property type="nucleotide sequence ID" value="NZ_CYZV01000031.1"/>
</dbReference>
<sequence length="100" mass="11401">MAKIMVDPTKLELVASKIEEQAADYSKLYQQLFTEVEAMGKAWQGADNIAYTTQIEGFREDLNKIKQVLDEYSSFLRQSAKVYKSTQDEVISKAKTLTNK</sequence>
<dbReference type="Proteomes" id="UP000095558">
    <property type="component" value="Unassembled WGS sequence"/>
</dbReference>
<protein>
    <recommendedName>
        <fullName evidence="1">ESAT-6-like protein</fullName>
    </recommendedName>
</protein>
<organism evidence="2 3">
    <name type="scientific">Clostridium disporicum</name>
    <dbReference type="NCBI Taxonomy" id="84024"/>
    <lineage>
        <taxon>Bacteria</taxon>
        <taxon>Bacillati</taxon>
        <taxon>Bacillota</taxon>
        <taxon>Clostridia</taxon>
        <taxon>Eubacteriales</taxon>
        <taxon>Clostridiaceae</taxon>
        <taxon>Clostridium</taxon>
    </lineage>
</organism>
<dbReference type="Pfam" id="PF06013">
    <property type="entry name" value="WXG100"/>
    <property type="match status" value="1"/>
</dbReference>
<evidence type="ECO:0000256" key="1">
    <source>
        <dbReference type="RuleBase" id="RU362001"/>
    </source>
</evidence>
<gene>
    <name evidence="2" type="ORF">ERS852470_02714</name>
</gene>
<name>A0A174G2C7_9CLOT</name>
<proteinExistence type="inferred from homology"/>
<evidence type="ECO:0000313" key="3">
    <source>
        <dbReference type="Proteomes" id="UP000095558"/>
    </source>
</evidence>
<dbReference type="Gene3D" id="1.10.287.1060">
    <property type="entry name" value="ESAT-6-like"/>
    <property type="match status" value="1"/>
</dbReference>